<feature type="compositionally biased region" description="Basic and acidic residues" evidence="1">
    <location>
        <begin position="62"/>
        <end position="71"/>
    </location>
</feature>
<feature type="compositionally biased region" description="Polar residues" evidence="1">
    <location>
        <begin position="30"/>
        <end position="41"/>
    </location>
</feature>
<dbReference type="EMBL" id="SRPY01000026">
    <property type="protein sequence ID" value="KAG5930057.1"/>
    <property type="molecule type" value="Genomic_DNA"/>
</dbReference>
<feature type="region of interest" description="Disordered" evidence="1">
    <location>
        <begin position="62"/>
        <end position="82"/>
    </location>
</feature>
<comment type="caution">
    <text evidence="2">The sequence shown here is derived from an EMBL/GenBank/DDBJ whole genome shotgun (WGS) entry which is preliminary data.</text>
</comment>
<evidence type="ECO:0000313" key="3">
    <source>
        <dbReference type="Proteomes" id="UP000811619"/>
    </source>
</evidence>
<dbReference type="AlphaFoldDB" id="A0A8K0NPB8"/>
<organism evidence="2 3">
    <name type="scientific">Claviceps africana</name>
    <dbReference type="NCBI Taxonomy" id="83212"/>
    <lineage>
        <taxon>Eukaryota</taxon>
        <taxon>Fungi</taxon>
        <taxon>Dikarya</taxon>
        <taxon>Ascomycota</taxon>
        <taxon>Pezizomycotina</taxon>
        <taxon>Sordariomycetes</taxon>
        <taxon>Hypocreomycetidae</taxon>
        <taxon>Hypocreales</taxon>
        <taxon>Clavicipitaceae</taxon>
        <taxon>Claviceps</taxon>
    </lineage>
</organism>
<protein>
    <submittedName>
        <fullName evidence="2">Uncharacterized protein</fullName>
    </submittedName>
</protein>
<feature type="region of interest" description="Disordered" evidence="1">
    <location>
        <begin position="1"/>
        <end position="41"/>
    </location>
</feature>
<evidence type="ECO:0000256" key="1">
    <source>
        <dbReference type="SAM" id="MobiDB-lite"/>
    </source>
</evidence>
<reference evidence="2" key="1">
    <citation type="journal article" date="2020" name="bioRxiv">
        <title>Whole genome comparisons of ergot fungi reveals the divergence and evolution of species within the genus Claviceps are the result of varying mechanisms driving genome evolution and host range expansion.</title>
        <authorList>
            <person name="Wyka S.A."/>
            <person name="Mondo S.J."/>
            <person name="Liu M."/>
            <person name="Dettman J."/>
            <person name="Nalam V."/>
            <person name="Broders K.D."/>
        </authorList>
    </citation>
    <scope>NUCLEOTIDE SEQUENCE</scope>
    <source>
        <strain evidence="2">CCC 489</strain>
    </source>
</reference>
<name>A0A8K0NPB8_9HYPO</name>
<dbReference type="OrthoDB" id="4951781at2759"/>
<accession>A0A8K0NPB8</accession>
<proteinExistence type="predicted"/>
<evidence type="ECO:0000313" key="2">
    <source>
        <dbReference type="EMBL" id="KAG5930057.1"/>
    </source>
</evidence>
<dbReference type="Proteomes" id="UP000811619">
    <property type="component" value="Unassembled WGS sequence"/>
</dbReference>
<sequence length="190" mass="21596">MSSNLSRPTSPPSPGTGAAVVRDKLKLSAVHTNTQTGRKSLPLLSTTHKTAYRVFQGHLEQCTDHLPEPPKGKTGRRLSRSLPLSEKSRRRFPIGRRLQLPRRRRQRPTRWNFPYFGEAMELRDGQDRRLQAQHSRERHESCELDAHAAHSPHGIEAISSLAKAGMTLATGYLDRLSERARAHREESEER</sequence>
<keyword evidence="3" id="KW-1185">Reference proteome</keyword>
<gene>
    <name evidence="2" type="ORF">E4U42_003218</name>
</gene>